<feature type="compositionally biased region" description="Basic and acidic residues" evidence="1">
    <location>
        <begin position="82"/>
        <end position="91"/>
    </location>
</feature>
<reference evidence="2 3" key="1">
    <citation type="journal article" date="2018" name="IMA Fungus">
        <title>IMA Genome-F 9: Draft genome sequence of Annulohypoxylon stygium, Aspergillus mulundensis, Berkeleyomyces basicola (syn. Thielaviopsis basicola), Ceratocystis smalleyi, two Cercospora beticola strains, Coleophoma cylindrospora, Fusarium fracticaudum, Phialophora cf. hyalina, and Morchella septimelata.</title>
        <authorList>
            <person name="Wingfield B.D."/>
            <person name="Bills G.F."/>
            <person name="Dong Y."/>
            <person name="Huang W."/>
            <person name="Nel W.J."/>
            <person name="Swalarsk-Parry B.S."/>
            <person name="Vaghefi N."/>
            <person name="Wilken P.M."/>
            <person name="An Z."/>
            <person name="de Beer Z.W."/>
            <person name="De Vos L."/>
            <person name="Chen L."/>
            <person name="Duong T.A."/>
            <person name="Gao Y."/>
            <person name="Hammerbacher A."/>
            <person name="Kikkert J.R."/>
            <person name="Li Y."/>
            <person name="Li H."/>
            <person name="Li K."/>
            <person name="Li Q."/>
            <person name="Liu X."/>
            <person name="Ma X."/>
            <person name="Naidoo K."/>
            <person name="Pethybridge S.J."/>
            <person name="Sun J."/>
            <person name="Steenkamp E.T."/>
            <person name="van der Nest M.A."/>
            <person name="van Wyk S."/>
            <person name="Wingfield M.J."/>
            <person name="Xiong C."/>
            <person name="Yue Q."/>
            <person name="Zhang X."/>
        </authorList>
    </citation>
    <scope>NUCLEOTIDE SEQUENCE [LARGE SCALE GENOMIC DNA]</scope>
    <source>
        <strain evidence="2 3">BP5796</strain>
    </source>
</reference>
<feature type="compositionally biased region" description="Basic and acidic residues" evidence="1">
    <location>
        <begin position="1"/>
        <end position="17"/>
    </location>
</feature>
<accession>A0A3D8RJ10</accession>
<keyword evidence="3" id="KW-1185">Reference proteome</keyword>
<organism evidence="2 3">
    <name type="scientific">Coleophoma crateriformis</name>
    <dbReference type="NCBI Taxonomy" id="565419"/>
    <lineage>
        <taxon>Eukaryota</taxon>
        <taxon>Fungi</taxon>
        <taxon>Dikarya</taxon>
        <taxon>Ascomycota</taxon>
        <taxon>Pezizomycotina</taxon>
        <taxon>Leotiomycetes</taxon>
        <taxon>Helotiales</taxon>
        <taxon>Dermateaceae</taxon>
        <taxon>Coleophoma</taxon>
    </lineage>
</organism>
<proteinExistence type="predicted"/>
<evidence type="ECO:0000256" key="1">
    <source>
        <dbReference type="SAM" id="MobiDB-lite"/>
    </source>
</evidence>
<dbReference type="Proteomes" id="UP000256328">
    <property type="component" value="Unassembled WGS sequence"/>
</dbReference>
<comment type="caution">
    <text evidence="2">The sequence shown here is derived from an EMBL/GenBank/DDBJ whole genome shotgun (WGS) entry which is preliminary data.</text>
</comment>
<dbReference type="EMBL" id="PDLN01000010">
    <property type="protein sequence ID" value="RDW73831.1"/>
    <property type="molecule type" value="Genomic_DNA"/>
</dbReference>
<sequence>MAEAMPEHPDRENKVFRDEEESVHGPTLACLPEPNAGKGFEQRGVRWWLAAIAQAESNRLFALSGTPRCSLAALRLHLHHDAGGRQGEKGTAKKTSSVPGLCPMAPIGRPPIHAAAASTSPLGDRLQHRAPRPLHVHSILLPPNSSN</sequence>
<feature type="region of interest" description="Disordered" evidence="1">
    <location>
        <begin position="82"/>
        <end position="134"/>
    </location>
</feature>
<evidence type="ECO:0000313" key="3">
    <source>
        <dbReference type="Proteomes" id="UP000256328"/>
    </source>
</evidence>
<feature type="region of interest" description="Disordered" evidence="1">
    <location>
        <begin position="1"/>
        <end position="30"/>
    </location>
</feature>
<dbReference type="AlphaFoldDB" id="A0A3D8RJ10"/>
<evidence type="ECO:0000313" key="2">
    <source>
        <dbReference type="EMBL" id="RDW73831.1"/>
    </source>
</evidence>
<protein>
    <submittedName>
        <fullName evidence="2">Uncharacterized protein</fullName>
    </submittedName>
</protein>
<gene>
    <name evidence="2" type="ORF">BP5796_07273</name>
</gene>
<name>A0A3D8RJ10_9HELO</name>